<keyword evidence="4" id="KW-0337">GPI-anchor biosynthesis</keyword>
<evidence type="ECO:0000256" key="6">
    <source>
        <dbReference type="ARBA" id="ARBA00022824"/>
    </source>
</evidence>
<name>A0AAD7IL59_9AGAR</name>
<dbReference type="Pfam" id="PF10510">
    <property type="entry name" value="PIG-S"/>
    <property type="match status" value="1"/>
</dbReference>
<dbReference type="AlphaFoldDB" id="A0AAD7IL59"/>
<organism evidence="10 11">
    <name type="scientific">Mycena metata</name>
    <dbReference type="NCBI Taxonomy" id="1033252"/>
    <lineage>
        <taxon>Eukaryota</taxon>
        <taxon>Fungi</taxon>
        <taxon>Dikarya</taxon>
        <taxon>Basidiomycota</taxon>
        <taxon>Agaricomycotina</taxon>
        <taxon>Agaricomycetes</taxon>
        <taxon>Agaricomycetidae</taxon>
        <taxon>Agaricales</taxon>
        <taxon>Marasmiineae</taxon>
        <taxon>Mycenaceae</taxon>
        <taxon>Mycena</taxon>
    </lineage>
</organism>
<evidence type="ECO:0000313" key="10">
    <source>
        <dbReference type="EMBL" id="KAJ7745701.1"/>
    </source>
</evidence>
<sequence>MVYTDVRDEFYTVAANDDVPLARQRHLTYPIRNETLPMLADTLSMLLVPPTDAHRVAQYAPRYRLAFTLLNEDAAAGRAISGWDVPAAISRHLSPLLDDLSVLHNFTIESQVQFYAPLAFPPVPLPDGYGLSLEDLTVFVNSAEWSLSSSVSNDPVLHFVVFIPSASRTPLRILDTYGHPSSSDAFLLPQWGGIVIYNPTPDLPENSPSKASSSS</sequence>
<dbReference type="EMBL" id="JARKIB010000082">
    <property type="protein sequence ID" value="KAJ7745701.1"/>
    <property type="molecule type" value="Genomic_DNA"/>
</dbReference>
<comment type="subcellular location">
    <subcellularLocation>
        <location evidence="1">Endoplasmic reticulum membrane</location>
        <topology evidence="1">Multi-pass membrane protein</topology>
    </subcellularLocation>
</comment>
<proteinExistence type="inferred from homology"/>
<evidence type="ECO:0000256" key="9">
    <source>
        <dbReference type="ARBA" id="ARBA00023180"/>
    </source>
</evidence>
<evidence type="ECO:0000256" key="2">
    <source>
        <dbReference type="ARBA" id="ARBA00004687"/>
    </source>
</evidence>
<dbReference type="GO" id="GO:0006506">
    <property type="term" value="P:GPI anchor biosynthetic process"/>
    <property type="evidence" value="ECO:0007669"/>
    <property type="project" value="UniProtKB-KW"/>
</dbReference>
<dbReference type="Proteomes" id="UP001215598">
    <property type="component" value="Unassembled WGS sequence"/>
</dbReference>
<gene>
    <name evidence="10" type="ORF">B0H16DRAFT_1557901</name>
</gene>
<keyword evidence="11" id="KW-1185">Reference proteome</keyword>
<keyword evidence="8" id="KW-0472">Membrane</keyword>
<dbReference type="InterPro" id="IPR019540">
    <property type="entry name" value="PtdIno-glycan_biosynth_class_S"/>
</dbReference>
<keyword evidence="5" id="KW-0812">Transmembrane</keyword>
<keyword evidence="6" id="KW-0256">Endoplasmic reticulum</keyword>
<evidence type="ECO:0000256" key="7">
    <source>
        <dbReference type="ARBA" id="ARBA00022989"/>
    </source>
</evidence>
<accession>A0AAD7IL59</accession>
<dbReference type="PANTHER" id="PTHR21072:SF13">
    <property type="entry name" value="GPI TRANSAMIDASE COMPONENT PIG-S"/>
    <property type="match status" value="1"/>
</dbReference>
<keyword evidence="7" id="KW-1133">Transmembrane helix</keyword>
<evidence type="ECO:0000256" key="8">
    <source>
        <dbReference type="ARBA" id="ARBA00023136"/>
    </source>
</evidence>
<dbReference type="GO" id="GO:0042765">
    <property type="term" value="C:GPI-anchor transamidase complex"/>
    <property type="evidence" value="ECO:0007669"/>
    <property type="project" value="InterPro"/>
</dbReference>
<evidence type="ECO:0000256" key="1">
    <source>
        <dbReference type="ARBA" id="ARBA00004477"/>
    </source>
</evidence>
<keyword evidence="9" id="KW-0325">Glycoprotein</keyword>
<evidence type="ECO:0000256" key="3">
    <source>
        <dbReference type="ARBA" id="ARBA00005316"/>
    </source>
</evidence>
<comment type="pathway">
    <text evidence="2">Glycolipid biosynthesis; glycosylphosphatidylinositol-anchor biosynthesis.</text>
</comment>
<reference evidence="10" key="1">
    <citation type="submission" date="2023-03" db="EMBL/GenBank/DDBJ databases">
        <title>Massive genome expansion in bonnet fungi (Mycena s.s.) driven by repeated elements and novel gene families across ecological guilds.</title>
        <authorList>
            <consortium name="Lawrence Berkeley National Laboratory"/>
            <person name="Harder C.B."/>
            <person name="Miyauchi S."/>
            <person name="Viragh M."/>
            <person name="Kuo A."/>
            <person name="Thoen E."/>
            <person name="Andreopoulos B."/>
            <person name="Lu D."/>
            <person name="Skrede I."/>
            <person name="Drula E."/>
            <person name="Henrissat B."/>
            <person name="Morin E."/>
            <person name="Kohler A."/>
            <person name="Barry K."/>
            <person name="LaButti K."/>
            <person name="Morin E."/>
            <person name="Salamov A."/>
            <person name="Lipzen A."/>
            <person name="Mereny Z."/>
            <person name="Hegedus B."/>
            <person name="Baldrian P."/>
            <person name="Stursova M."/>
            <person name="Weitz H."/>
            <person name="Taylor A."/>
            <person name="Grigoriev I.V."/>
            <person name="Nagy L.G."/>
            <person name="Martin F."/>
            <person name="Kauserud H."/>
        </authorList>
    </citation>
    <scope>NUCLEOTIDE SEQUENCE</scope>
    <source>
        <strain evidence="10">CBHHK182m</strain>
    </source>
</reference>
<comment type="caution">
    <text evidence="10">The sequence shown here is derived from an EMBL/GenBank/DDBJ whole genome shotgun (WGS) entry which is preliminary data.</text>
</comment>
<dbReference type="GO" id="GO:0016255">
    <property type="term" value="P:attachment of GPI anchor to protein"/>
    <property type="evidence" value="ECO:0007669"/>
    <property type="project" value="InterPro"/>
</dbReference>
<evidence type="ECO:0000313" key="11">
    <source>
        <dbReference type="Proteomes" id="UP001215598"/>
    </source>
</evidence>
<comment type="similarity">
    <text evidence="3">Belongs to the PIGS family.</text>
</comment>
<evidence type="ECO:0000256" key="5">
    <source>
        <dbReference type="ARBA" id="ARBA00022692"/>
    </source>
</evidence>
<protein>
    <submittedName>
        <fullName evidence="10">Phosphatidylinositol-glycan biosynthesis class S protein-domain-containing protein</fullName>
    </submittedName>
</protein>
<evidence type="ECO:0000256" key="4">
    <source>
        <dbReference type="ARBA" id="ARBA00022502"/>
    </source>
</evidence>
<dbReference type="PANTHER" id="PTHR21072">
    <property type="entry name" value="GPI TRANSAMIDASE COMPONENT PIG-S"/>
    <property type="match status" value="1"/>
</dbReference>